<keyword evidence="7" id="KW-0175">Coiled coil</keyword>
<keyword evidence="9" id="KW-0812">Transmembrane</keyword>
<evidence type="ECO:0000256" key="6">
    <source>
        <dbReference type="PROSITE-ProRule" id="PRU00309"/>
    </source>
</evidence>
<sequence length="530" mass="61041">MKICAVKHCENSTYHLEKWRGNYCDIHGTHFGERPCDCPPPFILFPFPTEKRNPEGRKRWNKLVNRQDEKGRNWQNKPYDRICSKHFPDGKPSVSYPDPVLHMGYDIRRKDSSRTAPKRPPPKERLPVKRFKLELDLPPSGCVTKQSEINSLRHRVNTLEEKLISAKLNTASTSNPAGESKSEVKPKRQTLFSAKSLMNDSEVSHCTGFRSKEAFDDFFTYIEPFAKEMQYWKGTGNTPKKTATPRKYKQTPTKAGPKRKLGLKEEFLMVLMRLRLDHRITYLAILFGVGSGTCSQIINTWLRFLSTILRGFILWPSRATITKHMPDQFKKSCENLRCIIDCTEIFIERPRSLDLQAETWSDYKKHNTLKVLVGITPNGQFSFVSRSYGGRASDVHIVRESGFLDLIEPYDTIMADRGFPIQDDLMLRFSSLEIPPAAKGNRQMTRSNVKQTKKVANLRIHVERAINRLKDFKILSGTLPISLIPQADDIITICAALTNLLPDLISYFARRTRYVTKNVSFFLNFLFLKT</sequence>
<dbReference type="GO" id="GO:0008270">
    <property type="term" value="F:zinc ion binding"/>
    <property type="evidence" value="ECO:0007669"/>
    <property type="project" value="UniProtKB-KW"/>
</dbReference>
<evidence type="ECO:0000313" key="11">
    <source>
        <dbReference type="EMBL" id="KAJ8041039.1"/>
    </source>
</evidence>
<dbReference type="Proteomes" id="UP001152320">
    <property type="component" value="Chromosome 6"/>
</dbReference>
<protein>
    <submittedName>
        <fullName evidence="11">Protein ALP1-like</fullName>
    </submittedName>
</protein>
<dbReference type="InterPro" id="IPR006612">
    <property type="entry name" value="THAP_Znf"/>
</dbReference>
<keyword evidence="3 6" id="KW-0863">Zinc-finger</keyword>
<dbReference type="Pfam" id="PF13359">
    <property type="entry name" value="DDE_Tnp_4"/>
    <property type="match status" value="1"/>
</dbReference>
<evidence type="ECO:0000256" key="7">
    <source>
        <dbReference type="SAM" id="Coils"/>
    </source>
</evidence>
<feature type="transmembrane region" description="Helical" evidence="9">
    <location>
        <begin position="280"/>
        <end position="298"/>
    </location>
</feature>
<dbReference type="OrthoDB" id="5968420at2759"/>
<dbReference type="Pfam" id="PF13613">
    <property type="entry name" value="HTH_Tnp_4"/>
    <property type="match status" value="1"/>
</dbReference>
<proteinExistence type="predicted"/>
<comment type="caution">
    <text evidence="11">The sequence shown here is derived from an EMBL/GenBank/DDBJ whole genome shotgun (WGS) entry which is preliminary data.</text>
</comment>
<dbReference type="GO" id="GO:0003677">
    <property type="term" value="F:DNA binding"/>
    <property type="evidence" value="ECO:0007669"/>
    <property type="project" value="UniProtKB-UniRule"/>
</dbReference>
<dbReference type="SMART" id="SM00980">
    <property type="entry name" value="THAP"/>
    <property type="match status" value="1"/>
</dbReference>
<name>A0A9Q1HCI4_HOLLE</name>
<organism evidence="11 12">
    <name type="scientific">Holothuria leucospilota</name>
    <name type="common">Black long sea cucumber</name>
    <name type="synonym">Mertensiothuria leucospilota</name>
    <dbReference type="NCBI Taxonomy" id="206669"/>
    <lineage>
        <taxon>Eukaryota</taxon>
        <taxon>Metazoa</taxon>
        <taxon>Echinodermata</taxon>
        <taxon>Eleutherozoa</taxon>
        <taxon>Echinozoa</taxon>
        <taxon>Holothuroidea</taxon>
        <taxon>Aspidochirotacea</taxon>
        <taxon>Aspidochirotida</taxon>
        <taxon>Holothuriidae</taxon>
        <taxon>Holothuria</taxon>
    </lineage>
</organism>
<keyword evidence="12" id="KW-1185">Reference proteome</keyword>
<evidence type="ECO:0000256" key="2">
    <source>
        <dbReference type="ARBA" id="ARBA00022723"/>
    </source>
</evidence>
<evidence type="ECO:0000256" key="8">
    <source>
        <dbReference type="SAM" id="MobiDB-lite"/>
    </source>
</evidence>
<evidence type="ECO:0000256" key="5">
    <source>
        <dbReference type="ARBA" id="ARBA00023125"/>
    </source>
</evidence>
<dbReference type="PROSITE" id="PS50950">
    <property type="entry name" value="ZF_THAP"/>
    <property type="match status" value="1"/>
</dbReference>
<evidence type="ECO:0000256" key="4">
    <source>
        <dbReference type="ARBA" id="ARBA00022833"/>
    </source>
</evidence>
<dbReference type="Pfam" id="PF05485">
    <property type="entry name" value="THAP"/>
    <property type="match status" value="1"/>
</dbReference>
<feature type="coiled-coil region" evidence="7">
    <location>
        <begin position="142"/>
        <end position="169"/>
    </location>
</feature>
<reference evidence="11" key="1">
    <citation type="submission" date="2021-10" db="EMBL/GenBank/DDBJ databases">
        <title>Tropical sea cucumber genome reveals ecological adaptation and Cuvierian tubules defense mechanism.</title>
        <authorList>
            <person name="Chen T."/>
        </authorList>
    </citation>
    <scope>NUCLEOTIDE SEQUENCE</scope>
    <source>
        <strain evidence="11">Nanhai2018</strain>
        <tissue evidence="11">Muscle</tissue>
    </source>
</reference>
<dbReference type="InterPro" id="IPR027806">
    <property type="entry name" value="HARBI1_dom"/>
</dbReference>
<keyword evidence="9" id="KW-0472">Membrane</keyword>
<evidence type="ECO:0000313" key="12">
    <source>
        <dbReference type="Proteomes" id="UP001152320"/>
    </source>
</evidence>
<dbReference type="EMBL" id="JAIZAY010000006">
    <property type="protein sequence ID" value="KAJ8041039.1"/>
    <property type="molecule type" value="Genomic_DNA"/>
</dbReference>
<comment type="cofactor">
    <cofactor evidence="1">
        <name>a divalent metal cation</name>
        <dbReference type="ChEBI" id="CHEBI:60240"/>
    </cofactor>
</comment>
<keyword evidence="9" id="KW-1133">Transmembrane helix</keyword>
<feature type="domain" description="THAP-type" evidence="10">
    <location>
        <begin position="1"/>
        <end position="120"/>
    </location>
</feature>
<keyword evidence="5 6" id="KW-0238">DNA-binding</keyword>
<keyword evidence="2" id="KW-0479">Metal-binding</keyword>
<evidence type="ECO:0000256" key="9">
    <source>
        <dbReference type="SAM" id="Phobius"/>
    </source>
</evidence>
<evidence type="ECO:0000259" key="10">
    <source>
        <dbReference type="PROSITE" id="PS50950"/>
    </source>
</evidence>
<dbReference type="InterPro" id="IPR027805">
    <property type="entry name" value="Transposase_HTH_dom"/>
</dbReference>
<keyword evidence="4" id="KW-0862">Zinc</keyword>
<evidence type="ECO:0000256" key="3">
    <source>
        <dbReference type="ARBA" id="ARBA00022771"/>
    </source>
</evidence>
<dbReference type="PANTHER" id="PTHR23080">
    <property type="entry name" value="THAP DOMAIN PROTEIN"/>
    <property type="match status" value="1"/>
</dbReference>
<dbReference type="AlphaFoldDB" id="A0A9Q1HCI4"/>
<evidence type="ECO:0000256" key="1">
    <source>
        <dbReference type="ARBA" id="ARBA00001968"/>
    </source>
</evidence>
<feature type="region of interest" description="Disordered" evidence="8">
    <location>
        <begin position="236"/>
        <end position="257"/>
    </location>
</feature>
<accession>A0A9Q1HCI4</accession>
<gene>
    <name evidence="11" type="ORF">HOLleu_15526</name>
</gene>